<keyword evidence="2" id="KW-1185">Reference proteome</keyword>
<dbReference type="EMBL" id="JABTTE010000024">
    <property type="protein sequence ID" value="NSL52964.1"/>
    <property type="molecule type" value="Genomic_DNA"/>
</dbReference>
<evidence type="ECO:0000313" key="1">
    <source>
        <dbReference type="EMBL" id="NSL52964.1"/>
    </source>
</evidence>
<evidence type="ECO:0000313" key="2">
    <source>
        <dbReference type="Proteomes" id="UP000625804"/>
    </source>
</evidence>
<dbReference type="Proteomes" id="UP000625804">
    <property type="component" value="Unassembled WGS sequence"/>
</dbReference>
<name>A0A8J8GGB2_9BACI</name>
<proteinExistence type="predicted"/>
<reference evidence="1" key="1">
    <citation type="submission" date="2020-06" db="EMBL/GenBank/DDBJ databases">
        <title>A novel thermopfilic bacterium from Erzurum, Turkey.</title>
        <authorList>
            <person name="Adiguzel A."/>
            <person name="Ay H."/>
            <person name="Baltaci M.O."/>
        </authorList>
    </citation>
    <scope>NUCLEOTIDE SEQUENCE</scope>
    <source>
        <strain evidence="1">P2</strain>
    </source>
</reference>
<dbReference type="RefSeq" id="WP_173732166.1">
    <property type="nucleotide sequence ID" value="NZ_JABTTE010000024.1"/>
</dbReference>
<comment type="caution">
    <text evidence="1">The sequence shown here is derived from an EMBL/GenBank/DDBJ whole genome shotgun (WGS) entry which is preliminary data.</text>
</comment>
<protein>
    <submittedName>
        <fullName evidence="1">Uncharacterized protein</fullName>
    </submittedName>
</protein>
<gene>
    <name evidence="1" type="ORF">HR057_14500</name>
</gene>
<organism evidence="1 2">
    <name type="scientific">Calidifontibacillus erzurumensis</name>
    <dbReference type="NCBI Taxonomy" id="2741433"/>
    <lineage>
        <taxon>Bacteria</taxon>
        <taxon>Bacillati</taxon>
        <taxon>Bacillota</taxon>
        <taxon>Bacilli</taxon>
        <taxon>Bacillales</taxon>
        <taxon>Bacillaceae</taxon>
        <taxon>Calidifontibacillus/Schinkia group</taxon>
        <taxon>Calidifontibacillus</taxon>
    </lineage>
</organism>
<sequence>MDVKLFEKYLNLFIQLYKDNQLIVDWRDNRANFKMRKKPETLISGIESNANEEEFIKSVFTIIDITKSLASSSEDSIEWDSEIVDLVKNVILSDENIWGEITAKVLCQNEYIDDIKYEILTKRSIDNPNCILSYSIQLSLDIKGQNDESTDRIIVELTKDELINFKNLLEDIIQKLESIH</sequence>
<dbReference type="AlphaFoldDB" id="A0A8J8GGB2"/>
<accession>A0A8J8GGB2</accession>